<feature type="signal peptide" evidence="1">
    <location>
        <begin position="1"/>
        <end position="20"/>
    </location>
</feature>
<organism evidence="2 3">
    <name type="scientific">Alsobacter ponti</name>
    <dbReference type="NCBI Taxonomy" id="2962936"/>
    <lineage>
        <taxon>Bacteria</taxon>
        <taxon>Pseudomonadati</taxon>
        <taxon>Pseudomonadota</taxon>
        <taxon>Alphaproteobacteria</taxon>
        <taxon>Hyphomicrobiales</taxon>
        <taxon>Alsobacteraceae</taxon>
        <taxon>Alsobacter</taxon>
    </lineage>
</organism>
<dbReference type="EMBL" id="JANCLU010000015">
    <property type="protein sequence ID" value="MCP8939900.1"/>
    <property type="molecule type" value="Genomic_DNA"/>
</dbReference>
<gene>
    <name evidence="2" type="ORF">NK718_15330</name>
</gene>
<feature type="chain" id="PRO_5047254249" evidence="1">
    <location>
        <begin position="21"/>
        <end position="86"/>
    </location>
</feature>
<sequence length="86" mass="9146">MRTISLAIAATLFSALPALAQSSTTVIEHRDPPPSGVVIEEHKAPTAVIEHRTTETTGSVRECESTSVKKEGVLGDSKEVTKKTCN</sequence>
<evidence type="ECO:0000313" key="2">
    <source>
        <dbReference type="EMBL" id="MCP8939900.1"/>
    </source>
</evidence>
<keyword evidence="1" id="KW-0732">Signal</keyword>
<reference evidence="2 3" key="1">
    <citation type="submission" date="2022-07" db="EMBL/GenBank/DDBJ databases">
        <authorList>
            <person name="Li W.-J."/>
            <person name="Deng Q.-Q."/>
        </authorList>
    </citation>
    <scope>NUCLEOTIDE SEQUENCE [LARGE SCALE GENOMIC DNA]</scope>
    <source>
        <strain evidence="2 3">SYSU M60028</strain>
    </source>
</reference>
<protein>
    <submittedName>
        <fullName evidence="2">Uncharacterized protein</fullName>
    </submittedName>
</protein>
<dbReference type="RefSeq" id="WP_254744012.1">
    <property type="nucleotide sequence ID" value="NZ_JANCLU010000015.1"/>
</dbReference>
<keyword evidence="3" id="KW-1185">Reference proteome</keyword>
<evidence type="ECO:0000313" key="3">
    <source>
        <dbReference type="Proteomes" id="UP001205890"/>
    </source>
</evidence>
<evidence type="ECO:0000256" key="1">
    <source>
        <dbReference type="SAM" id="SignalP"/>
    </source>
</evidence>
<name>A0ABT1LEG5_9HYPH</name>
<proteinExistence type="predicted"/>
<comment type="caution">
    <text evidence="2">The sequence shown here is derived from an EMBL/GenBank/DDBJ whole genome shotgun (WGS) entry which is preliminary data.</text>
</comment>
<accession>A0ABT1LEG5</accession>
<dbReference type="Proteomes" id="UP001205890">
    <property type="component" value="Unassembled WGS sequence"/>
</dbReference>